<dbReference type="Proteomes" id="UP000504635">
    <property type="component" value="Unplaced"/>
</dbReference>
<dbReference type="KEGG" id="soy:115889205"/>
<dbReference type="RefSeq" id="XP_030765016.1">
    <property type="nucleotide sequence ID" value="XM_030909156.1"/>
</dbReference>
<protein>
    <submittedName>
        <fullName evidence="3">Anther-specific proline-rich protein APG-like</fullName>
    </submittedName>
</protein>
<organism evidence="2 3">
    <name type="scientific">Sitophilus oryzae</name>
    <name type="common">Rice weevil</name>
    <name type="synonym">Curculio oryzae</name>
    <dbReference type="NCBI Taxonomy" id="7048"/>
    <lineage>
        <taxon>Eukaryota</taxon>
        <taxon>Metazoa</taxon>
        <taxon>Ecdysozoa</taxon>
        <taxon>Arthropoda</taxon>
        <taxon>Hexapoda</taxon>
        <taxon>Insecta</taxon>
        <taxon>Pterygota</taxon>
        <taxon>Neoptera</taxon>
        <taxon>Endopterygota</taxon>
        <taxon>Coleoptera</taxon>
        <taxon>Polyphaga</taxon>
        <taxon>Cucujiformia</taxon>
        <taxon>Curculionidae</taxon>
        <taxon>Dryophthorinae</taxon>
        <taxon>Sitophilus</taxon>
    </lineage>
</organism>
<feature type="signal peptide" evidence="1">
    <location>
        <begin position="1"/>
        <end position="21"/>
    </location>
</feature>
<name>A0A6J2YNZ5_SITOR</name>
<dbReference type="InParanoid" id="A0A6J2YNZ5"/>
<gene>
    <name evidence="3" type="primary">LOC115889205</name>
</gene>
<evidence type="ECO:0000313" key="2">
    <source>
        <dbReference type="Proteomes" id="UP000504635"/>
    </source>
</evidence>
<proteinExistence type="predicted"/>
<sequence>MNFVLVVAVMISCGVLYETSATLIPPPCNAPCLNPKLALYQKFPLCYSLKAKLCKRVCDPLKQVPLCPTPEPPSAVPCLAAPPVVYAPAPAPCAPAAPQVVYAPAPVPCAPATPQIVYAPAPVAPVVAVSPAPAPACLPIPPQYVPAPPAYTCV</sequence>
<keyword evidence="2" id="KW-1185">Reference proteome</keyword>
<dbReference type="PRINTS" id="PR01217">
    <property type="entry name" value="PRICHEXTENSN"/>
</dbReference>
<reference evidence="3" key="1">
    <citation type="submission" date="2025-08" db="UniProtKB">
        <authorList>
            <consortium name="RefSeq"/>
        </authorList>
    </citation>
    <scope>IDENTIFICATION</scope>
    <source>
        <tissue evidence="3">Gonads</tissue>
    </source>
</reference>
<evidence type="ECO:0000313" key="3">
    <source>
        <dbReference type="RefSeq" id="XP_030765016.1"/>
    </source>
</evidence>
<feature type="chain" id="PRO_5026998297" evidence="1">
    <location>
        <begin position="22"/>
        <end position="154"/>
    </location>
</feature>
<dbReference type="AlphaFoldDB" id="A0A6J2YNZ5"/>
<dbReference type="GeneID" id="115889205"/>
<keyword evidence="1" id="KW-0732">Signal</keyword>
<evidence type="ECO:0000256" key="1">
    <source>
        <dbReference type="SAM" id="SignalP"/>
    </source>
</evidence>
<accession>A0A6J2YNZ5</accession>